<comment type="caution">
    <text evidence="1">The sequence shown here is derived from an EMBL/GenBank/DDBJ whole genome shotgun (WGS) entry which is preliminary data.</text>
</comment>
<evidence type="ECO:0000313" key="2">
    <source>
        <dbReference type="Proteomes" id="UP001500822"/>
    </source>
</evidence>
<accession>A0ABP8YX39</accession>
<reference evidence="2" key="1">
    <citation type="journal article" date="2019" name="Int. J. Syst. Evol. Microbiol.">
        <title>The Global Catalogue of Microorganisms (GCM) 10K type strain sequencing project: providing services to taxonomists for standard genome sequencing and annotation.</title>
        <authorList>
            <consortium name="The Broad Institute Genomics Platform"/>
            <consortium name="The Broad Institute Genome Sequencing Center for Infectious Disease"/>
            <person name="Wu L."/>
            <person name="Ma J."/>
        </authorList>
    </citation>
    <scope>NUCLEOTIDE SEQUENCE [LARGE SCALE GENOMIC DNA]</scope>
    <source>
        <strain evidence="2">JCM 18077</strain>
    </source>
</reference>
<gene>
    <name evidence="1" type="ORF">GCM10023217_08060</name>
</gene>
<keyword evidence="2" id="KW-1185">Reference proteome</keyword>
<name>A0ABP8YX39_9ACTN</name>
<proteinExistence type="predicted"/>
<dbReference type="EMBL" id="BAABIE010000003">
    <property type="protein sequence ID" value="GAA4742099.1"/>
    <property type="molecule type" value="Genomic_DNA"/>
</dbReference>
<dbReference type="Proteomes" id="UP001500822">
    <property type="component" value="Unassembled WGS sequence"/>
</dbReference>
<sequence length="72" mass="7795">MLTQQCATLTLGHAAPHAELDAIVERIRTALELNRAVPTDGRGLSLRRTPNEQVVRITSATAGLSDPRKTSF</sequence>
<organism evidence="1 2">
    <name type="scientific">Gordonia alkaliphila</name>
    <dbReference type="NCBI Taxonomy" id="1053547"/>
    <lineage>
        <taxon>Bacteria</taxon>
        <taxon>Bacillati</taxon>
        <taxon>Actinomycetota</taxon>
        <taxon>Actinomycetes</taxon>
        <taxon>Mycobacteriales</taxon>
        <taxon>Gordoniaceae</taxon>
        <taxon>Gordonia</taxon>
    </lineage>
</organism>
<evidence type="ECO:0000313" key="1">
    <source>
        <dbReference type="EMBL" id="GAA4742099.1"/>
    </source>
</evidence>
<protein>
    <submittedName>
        <fullName evidence="1">Uncharacterized protein</fullName>
    </submittedName>
</protein>